<dbReference type="Proteomes" id="UP000291286">
    <property type="component" value="Unassembled WGS sequence"/>
</dbReference>
<proteinExistence type="predicted"/>
<evidence type="ECO:0000313" key="4">
    <source>
        <dbReference type="EMBL" id="TAA33350.1"/>
    </source>
</evidence>
<dbReference type="InterPro" id="IPR006680">
    <property type="entry name" value="Amidohydro-rel"/>
</dbReference>
<name>A0A4Q8LRV1_9GAMM</name>
<keyword evidence="2" id="KW-0732">Signal</keyword>
<organism evidence="4 5">
    <name type="scientific">Pseudoxanthomonas winnipegensis</name>
    <dbReference type="NCBI Taxonomy" id="2480810"/>
    <lineage>
        <taxon>Bacteria</taxon>
        <taxon>Pseudomonadati</taxon>
        <taxon>Pseudomonadota</taxon>
        <taxon>Gammaproteobacteria</taxon>
        <taxon>Lysobacterales</taxon>
        <taxon>Lysobacteraceae</taxon>
        <taxon>Pseudoxanthomonas</taxon>
    </lineage>
</organism>
<protein>
    <submittedName>
        <fullName evidence="4">Amidohydrolase</fullName>
    </submittedName>
</protein>
<dbReference type="RefSeq" id="WP_130515778.1">
    <property type="nucleotide sequence ID" value="NZ_SHMB01000001.1"/>
</dbReference>
<keyword evidence="4" id="KW-0378">Hydrolase</keyword>
<feature type="domain" description="Amidohydrolase-related" evidence="3">
    <location>
        <begin position="105"/>
        <end position="375"/>
    </location>
</feature>
<dbReference type="GO" id="GO:0019748">
    <property type="term" value="P:secondary metabolic process"/>
    <property type="evidence" value="ECO:0007669"/>
    <property type="project" value="TreeGrafter"/>
</dbReference>
<sequence>MRGKRQGLFAGAAVIVLGLAACSPSTQPAVSAPAEADATPPATYAMDDYARVRKFDAHVHANGTDPVFLQLARSDNFELLSINVDYPDFPTLEAQHRVALALAREEPQRFHWAASFTMKGFGTPGWLARTNQSLDAAVAEGARAVKVWKNIGMVERNARGELITLDDPGLSPVADHVQSLGVPLIAHQAEPYNCWLPLDQMTTDNDREYFAHHPDYYMYLHPEMPSHEALMAARDRFVAAHPQLRFVGAHMASLEYDVDVLAKFLDTHPNATVDLAARMSQVQYQSLRDPAKVRDFFVRYQDRLLYGTDLTQAPDADPAAFRAEAHAMWTSDWRYLATGESQRIDMLKADVPGLALPRAVIDRIYYANAVREFGLERQVAAR</sequence>
<dbReference type="GO" id="GO:0016831">
    <property type="term" value="F:carboxy-lyase activity"/>
    <property type="evidence" value="ECO:0007669"/>
    <property type="project" value="InterPro"/>
</dbReference>
<feature type="signal peptide" evidence="2">
    <location>
        <begin position="1"/>
        <end position="28"/>
    </location>
</feature>
<feature type="chain" id="PRO_5020776328" evidence="2">
    <location>
        <begin position="29"/>
        <end position="382"/>
    </location>
</feature>
<dbReference type="GO" id="GO:0005737">
    <property type="term" value="C:cytoplasm"/>
    <property type="evidence" value="ECO:0007669"/>
    <property type="project" value="TreeGrafter"/>
</dbReference>
<dbReference type="InterPro" id="IPR032466">
    <property type="entry name" value="Metal_Hydrolase"/>
</dbReference>
<dbReference type="InterPro" id="IPR032465">
    <property type="entry name" value="ACMSD"/>
</dbReference>
<dbReference type="Gene3D" id="3.20.20.140">
    <property type="entry name" value="Metal-dependent hydrolases"/>
    <property type="match status" value="1"/>
</dbReference>
<dbReference type="Pfam" id="PF04909">
    <property type="entry name" value="Amidohydro_2"/>
    <property type="match status" value="1"/>
</dbReference>
<dbReference type="PANTHER" id="PTHR21240">
    <property type="entry name" value="2-AMINO-3-CARBOXYLMUCONATE-6-SEMIALDEHYDE DECARBOXYLASE"/>
    <property type="match status" value="1"/>
</dbReference>
<keyword evidence="1" id="KW-0456">Lyase</keyword>
<dbReference type="GO" id="GO:0016787">
    <property type="term" value="F:hydrolase activity"/>
    <property type="evidence" value="ECO:0007669"/>
    <property type="project" value="UniProtKB-KW"/>
</dbReference>
<dbReference type="SUPFAM" id="SSF51556">
    <property type="entry name" value="Metallo-dependent hydrolases"/>
    <property type="match status" value="1"/>
</dbReference>
<gene>
    <name evidence="4" type="ORF">EA661_03585</name>
</gene>
<evidence type="ECO:0000313" key="5">
    <source>
        <dbReference type="Proteomes" id="UP000291286"/>
    </source>
</evidence>
<dbReference type="AlphaFoldDB" id="A0A4Q8LRV1"/>
<reference evidence="4 5" key="1">
    <citation type="submission" date="2019-02" db="EMBL/GenBank/DDBJ databases">
        <title>WGS of Pseudoxanthomonas species novum from clinical isolates.</title>
        <authorList>
            <person name="Bernier A.-M."/>
            <person name="Bernard K."/>
            <person name="Vachon A."/>
        </authorList>
    </citation>
    <scope>NUCLEOTIDE SEQUENCE [LARGE SCALE GENOMIC DNA]</scope>
    <source>
        <strain evidence="4 5">NML171202</strain>
    </source>
</reference>
<comment type="caution">
    <text evidence="4">The sequence shown here is derived from an EMBL/GenBank/DDBJ whole genome shotgun (WGS) entry which is preliminary data.</text>
</comment>
<evidence type="ECO:0000259" key="3">
    <source>
        <dbReference type="Pfam" id="PF04909"/>
    </source>
</evidence>
<evidence type="ECO:0000256" key="1">
    <source>
        <dbReference type="ARBA" id="ARBA00023239"/>
    </source>
</evidence>
<dbReference type="EMBL" id="SHMB01000001">
    <property type="protein sequence ID" value="TAA33350.1"/>
    <property type="molecule type" value="Genomic_DNA"/>
</dbReference>
<dbReference type="PROSITE" id="PS51257">
    <property type="entry name" value="PROKAR_LIPOPROTEIN"/>
    <property type="match status" value="1"/>
</dbReference>
<accession>A0A4Q8LRV1</accession>
<dbReference type="PANTHER" id="PTHR21240:SF28">
    <property type="entry name" value="ISO-OROTATE DECARBOXYLASE (EUROFUNG)"/>
    <property type="match status" value="1"/>
</dbReference>
<evidence type="ECO:0000256" key="2">
    <source>
        <dbReference type="SAM" id="SignalP"/>
    </source>
</evidence>